<dbReference type="GO" id="GO:0004416">
    <property type="term" value="F:hydroxyacylglutathione hydrolase activity"/>
    <property type="evidence" value="ECO:0007669"/>
    <property type="project" value="UniProtKB-EC"/>
</dbReference>
<dbReference type="OrthoDB" id="9761531at2"/>
<reference evidence="4 6" key="2">
    <citation type="submission" date="2016-08" db="EMBL/GenBank/DDBJ databases">
        <title>Characterization of Isolates of Eisenbergiella tayi Derived from Blood Cultures, Using Whole Genome Sequencing.</title>
        <authorList>
            <person name="Bernier A.-M."/>
            <person name="Burdz T."/>
            <person name="Wiebe D."/>
            <person name="Bernard K."/>
        </authorList>
    </citation>
    <scope>NUCLEOTIDE SEQUENCE [LARGE SCALE GENOMIC DNA]</scope>
    <source>
        <strain evidence="4 6">NML120146</strain>
    </source>
</reference>
<evidence type="ECO:0000313" key="7">
    <source>
        <dbReference type="Proteomes" id="UP000095003"/>
    </source>
</evidence>
<dbReference type="Gene3D" id="3.60.15.10">
    <property type="entry name" value="Ribonuclease Z/Hydroxyacylglutathione hydrolase-like"/>
    <property type="match status" value="1"/>
</dbReference>
<keyword evidence="2" id="KW-0378">Hydrolase</keyword>
<reference evidence="3 5" key="3">
    <citation type="submission" date="2016-08" db="EMBL/GenBank/DDBJ databases">
        <authorList>
            <person name="Seilhamer J.J."/>
        </authorList>
    </citation>
    <scope>NUCLEOTIDE SEQUENCE [LARGE SCALE GENOMIC DNA]</scope>
    <source>
        <strain evidence="3 5">NML150140-1</strain>
    </source>
</reference>
<evidence type="ECO:0000259" key="1">
    <source>
        <dbReference type="SMART" id="SM00849"/>
    </source>
</evidence>
<dbReference type="SUPFAM" id="SSF56281">
    <property type="entry name" value="Metallo-hydrolase/oxidoreductase"/>
    <property type="match status" value="1"/>
</dbReference>
<dbReference type="PANTHER" id="PTHR42951">
    <property type="entry name" value="METALLO-BETA-LACTAMASE DOMAIN-CONTAINING"/>
    <property type="match status" value="1"/>
</dbReference>
<dbReference type="EMBL" id="MEHA01000029">
    <property type="protein sequence ID" value="ODR44641.1"/>
    <property type="molecule type" value="Genomic_DNA"/>
</dbReference>
<dbReference type="Pfam" id="PF00753">
    <property type="entry name" value="Lactamase_B"/>
    <property type="match status" value="1"/>
</dbReference>
<dbReference type="PATRIC" id="fig|1432052.3.peg.117"/>
<dbReference type="Proteomes" id="UP000094271">
    <property type="component" value="Unassembled WGS sequence"/>
</dbReference>
<dbReference type="Proteomes" id="UP000095003">
    <property type="component" value="Unassembled WGS sequence"/>
</dbReference>
<dbReference type="InterPro" id="IPR036866">
    <property type="entry name" value="RibonucZ/Hydroxyglut_hydro"/>
</dbReference>
<gene>
    <name evidence="2" type="primary">gloB_1</name>
    <name evidence="2" type="ORF">BEH84_00120</name>
    <name evidence="3" type="ORF">BEI59_28040</name>
    <name evidence="4" type="ORF">BEI63_02575</name>
</gene>
<evidence type="ECO:0000313" key="5">
    <source>
        <dbReference type="Proteomes" id="UP000094271"/>
    </source>
</evidence>
<evidence type="ECO:0000313" key="6">
    <source>
        <dbReference type="Proteomes" id="UP000094869"/>
    </source>
</evidence>
<dbReference type="EC" id="3.1.2.6" evidence="2"/>
<dbReference type="PANTHER" id="PTHR42951:SF22">
    <property type="entry name" value="METALLO BETA-LACTAMASE SUPERFAMILY LIPOPROTEIN"/>
    <property type="match status" value="1"/>
</dbReference>
<organism evidence="2 7">
    <name type="scientific">Eisenbergiella tayi</name>
    <dbReference type="NCBI Taxonomy" id="1432052"/>
    <lineage>
        <taxon>Bacteria</taxon>
        <taxon>Bacillati</taxon>
        <taxon>Bacillota</taxon>
        <taxon>Clostridia</taxon>
        <taxon>Lachnospirales</taxon>
        <taxon>Lachnospiraceae</taxon>
        <taxon>Eisenbergiella</taxon>
    </lineage>
</organism>
<dbReference type="Proteomes" id="UP000094869">
    <property type="component" value="Unassembled WGS sequence"/>
</dbReference>
<feature type="domain" description="Metallo-beta-lactamase" evidence="1">
    <location>
        <begin position="36"/>
        <end position="230"/>
    </location>
</feature>
<dbReference type="RefSeq" id="WP_044964112.1">
    <property type="nucleotide sequence ID" value="NZ_DBFYTC010000223.1"/>
</dbReference>
<protein>
    <submittedName>
        <fullName evidence="2">Hydroxyacylglutathione hydrolase</fullName>
        <ecNumber evidence="2">3.1.2.6</ecNumber>
    </submittedName>
</protein>
<accession>A0A1E3AW38</accession>
<dbReference type="SMART" id="SM00849">
    <property type="entry name" value="Lactamase_B"/>
    <property type="match status" value="1"/>
</dbReference>
<dbReference type="InterPro" id="IPR001279">
    <property type="entry name" value="Metallo-B-lactamas"/>
</dbReference>
<dbReference type="EMBL" id="MEHD01000008">
    <property type="protein sequence ID" value="ODR61003.1"/>
    <property type="molecule type" value="Genomic_DNA"/>
</dbReference>
<proteinExistence type="predicted"/>
<dbReference type="AlphaFoldDB" id="A0A1E3AW38"/>
<dbReference type="InterPro" id="IPR050855">
    <property type="entry name" value="NDM-1-like"/>
</dbReference>
<sequence>MECIINEEKHRKLTKENLVSRIKAEDWLYILDDINSERLYLILGKEKALLFDTGYGFCDYRPLIHEVTDLPLTVVCSHGHDDHVLGNYLFDKVYIAEEDYELCLAGDNEESKDRLIRSRYKKTPDIEEIIDRKAYMAMTIKNCDYKFVKAGDRFDLGGITLQVYPLPGHTKGSIGLYSPEKKAVFVGDALTSNHVVMYGKSGNAPAAPYLYYAALSAIQKLDIECIWPAHGDVPAGKELIAETKRLFENWAKEGDPEKDREKKGSVFGKTCRYTDPETNMTLAYNPRRLEEIHEFMLEHEGRME</sequence>
<dbReference type="GeneID" id="93303483"/>
<evidence type="ECO:0000313" key="2">
    <source>
        <dbReference type="EMBL" id="ODM12406.1"/>
    </source>
</evidence>
<dbReference type="EMBL" id="MCGI01000001">
    <property type="protein sequence ID" value="ODM12406.1"/>
    <property type="molecule type" value="Genomic_DNA"/>
</dbReference>
<name>A0A1E3AW38_9FIRM</name>
<evidence type="ECO:0000313" key="4">
    <source>
        <dbReference type="EMBL" id="ODR61003.1"/>
    </source>
</evidence>
<comment type="caution">
    <text evidence="2">The sequence shown here is derived from an EMBL/GenBank/DDBJ whole genome shotgun (WGS) entry which is preliminary data.</text>
</comment>
<evidence type="ECO:0000313" key="3">
    <source>
        <dbReference type="EMBL" id="ODR44641.1"/>
    </source>
</evidence>
<keyword evidence="6" id="KW-1185">Reference proteome</keyword>
<reference evidence="2 7" key="1">
    <citation type="submission" date="2016-07" db="EMBL/GenBank/DDBJ databases">
        <title>Characterization of isolates of Eisenbergiella tayi derived from blood cultures, using whole genome sequencing.</title>
        <authorList>
            <person name="Burdz T."/>
            <person name="Wiebe D."/>
            <person name="Huynh C."/>
            <person name="Bernard K."/>
        </authorList>
    </citation>
    <scope>NUCLEOTIDE SEQUENCE [LARGE SCALE GENOMIC DNA]</scope>
    <source>
        <strain evidence="2 7">NML 120489</strain>
    </source>
</reference>